<proteinExistence type="predicted"/>
<accession>A0ABT9H3W9</accession>
<comment type="caution">
    <text evidence="1">The sequence shown here is derived from an EMBL/GenBank/DDBJ whole genome shotgun (WGS) entry which is preliminary data.</text>
</comment>
<name>A0ABT9H3W9_9GAMM</name>
<organism evidence="1 2">
    <name type="scientific">Alkalimonas collagenimarina</name>
    <dbReference type="NCBI Taxonomy" id="400390"/>
    <lineage>
        <taxon>Bacteria</taxon>
        <taxon>Pseudomonadati</taxon>
        <taxon>Pseudomonadota</taxon>
        <taxon>Gammaproteobacteria</taxon>
        <taxon>Alkalimonas</taxon>
    </lineage>
</organism>
<gene>
    <name evidence="1" type="ORF">Q3O60_17520</name>
</gene>
<keyword evidence="2" id="KW-1185">Reference proteome</keyword>
<sequence length="114" mass="13048">MAQRDIPFAERTIDSETISDLFCVVAGQVQAADKASEAFGCDIVIPYSEEILGIIFDGVGAPDDKDFREPFFDMFFEWVLDEAQTLDEFLKEFYLSLEDHLHMYSVRMKESTDS</sequence>
<protein>
    <submittedName>
        <fullName evidence="1">Uncharacterized protein</fullName>
    </submittedName>
</protein>
<dbReference type="EMBL" id="JAUZVZ010000052">
    <property type="protein sequence ID" value="MDP4537982.1"/>
    <property type="molecule type" value="Genomic_DNA"/>
</dbReference>
<dbReference type="RefSeq" id="WP_305895217.1">
    <property type="nucleotide sequence ID" value="NZ_JAUZVZ010000052.1"/>
</dbReference>
<reference evidence="1 2" key="1">
    <citation type="submission" date="2023-08" db="EMBL/GenBank/DDBJ databases">
        <authorList>
            <person name="Joshi A."/>
            <person name="Thite S."/>
        </authorList>
    </citation>
    <scope>NUCLEOTIDE SEQUENCE [LARGE SCALE GENOMIC DNA]</scope>
    <source>
        <strain evidence="1 2">AC40</strain>
    </source>
</reference>
<dbReference type="Proteomes" id="UP001231616">
    <property type="component" value="Unassembled WGS sequence"/>
</dbReference>
<evidence type="ECO:0000313" key="2">
    <source>
        <dbReference type="Proteomes" id="UP001231616"/>
    </source>
</evidence>
<evidence type="ECO:0000313" key="1">
    <source>
        <dbReference type="EMBL" id="MDP4537982.1"/>
    </source>
</evidence>